<proteinExistence type="predicted"/>
<evidence type="ECO:0000313" key="1">
    <source>
        <dbReference type="EMBL" id="GMN60074.1"/>
    </source>
</evidence>
<evidence type="ECO:0000313" key="2">
    <source>
        <dbReference type="Proteomes" id="UP001187192"/>
    </source>
</evidence>
<organism evidence="1 2">
    <name type="scientific">Ficus carica</name>
    <name type="common">Common fig</name>
    <dbReference type="NCBI Taxonomy" id="3494"/>
    <lineage>
        <taxon>Eukaryota</taxon>
        <taxon>Viridiplantae</taxon>
        <taxon>Streptophyta</taxon>
        <taxon>Embryophyta</taxon>
        <taxon>Tracheophyta</taxon>
        <taxon>Spermatophyta</taxon>
        <taxon>Magnoliopsida</taxon>
        <taxon>eudicotyledons</taxon>
        <taxon>Gunneridae</taxon>
        <taxon>Pentapetalae</taxon>
        <taxon>rosids</taxon>
        <taxon>fabids</taxon>
        <taxon>Rosales</taxon>
        <taxon>Moraceae</taxon>
        <taxon>Ficeae</taxon>
        <taxon>Ficus</taxon>
    </lineage>
</organism>
<comment type="caution">
    <text evidence="1">The sequence shown here is derived from an EMBL/GenBank/DDBJ whole genome shotgun (WGS) entry which is preliminary data.</text>
</comment>
<dbReference type="EMBL" id="BTGU01000095">
    <property type="protein sequence ID" value="GMN60074.1"/>
    <property type="molecule type" value="Genomic_DNA"/>
</dbReference>
<accession>A0AA88DV99</accession>
<dbReference type="Proteomes" id="UP001187192">
    <property type="component" value="Unassembled WGS sequence"/>
</dbReference>
<protein>
    <submittedName>
        <fullName evidence="1">Uncharacterized protein</fullName>
    </submittedName>
</protein>
<dbReference type="AlphaFoldDB" id="A0AA88DV99"/>
<sequence length="117" mass="13133">MASKSPVLYRPALGRVGLWFELEMDWPSQPLHSHAPVKKWYVMYDKLSWNVNNLSAMLDTRWKGVAGHTVKCGRSSRYAFCSLRIYVISTPSPVYGVLATIADSLLDDASLVVTTEI</sequence>
<name>A0AA88DV99_FICCA</name>
<reference evidence="1" key="1">
    <citation type="submission" date="2023-07" db="EMBL/GenBank/DDBJ databases">
        <title>draft genome sequence of fig (Ficus carica).</title>
        <authorList>
            <person name="Takahashi T."/>
            <person name="Nishimura K."/>
        </authorList>
    </citation>
    <scope>NUCLEOTIDE SEQUENCE</scope>
</reference>
<keyword evidence="2" id="KW-1185">Reference proteome</keyword>
<gene>
    <name evidence="1" type="ORF">TIFTF001_029169</name>
</gene>